<sequence length="176" mass="19368">MIDFNMANNDNSLAVSPFDFQSFKKPRPVQAWIPLPGTKRKASSANIDDKFDPDCSPAPAKQFAVDEDIANEILRDGFYYDPSIPEVKVKVMESIAEDEEMEDGTSTVDRDPGDPSPKTAKRRLPAAQTNLGTNCASKFDGSCTMETAGGWTFGSPSVKTDENKYLETMEEIPSPF</sequence>
<name>A0A1D2N4T7_ORCCI</name>
<evidence type="ECO:0000313" key="2">
    <source>
        <dbReference type="EMBL" id="ODN00290.1"/>
    </source>
</evidence>
<reference evidence="2 3" key="1">
    <citation type="journal article" date="2016" name="Genome Biol. Evol.">
        <title>Gene Family Evolution Reflects Adaptation to Soil Environmental Stressors in the Genome of the Collembolan Orchesella cincta.</title>
        <authorList>
            <person name="Faddeeva-Vakhrusheva A."/>
            <person name="Derks M.F."/>
            <person name="Anvar S.Y."/>
            <person name="Agamennone V."/>
            <person name="Suring W."/>
            <person name="Smit S."/>
            <person name="van Straalen N.M."/>
            <person name="Roelofs D."/>
        </authorList>
    </citation>
    <scope>NUCLEOTIDE SEQUENCE [LARGE SCALE GENOMIC DNA]</scope>
    <source>
        <tissue evidence="2">Mixed pool</tissue>
    </source>
</reference>
<organism evidence="2 3">
    <name type="scientific">Orchesella cincta</name>
    <name type="common">Springtail</name>
    <name type="synonym">Podura cincta</name>
    <dbReference type="NCBI Taxonomy" id="48709"/>
    <lineage>
        <taxon>Eukaryota</taxon>
        <taxon>Metazoa</taxon>
        <taxon>Ecdysozoa</taxon>
        <taxon>Arthropoda</taxon>
        <taxon>Hexapoda</taxon>
        <taxon>Collembola</taxon>
        <taxon>Entomobryomorpha</taxon>
        <taxon>Entomobryoidea</taxon>
        <taxon>Orchesellidae</taxon>
        <taxon>Orchesellinae</taxon>
        <taxon>Orchesella</taxon>
    </lineage>
</organism>
<proteinExistence type="predicted"/>
<dbReference type="EMBL" id="LJIJ01000218">
    <property type="protein sequence ID" value="ODN00290.1"/>
    <property type="molecule type" value="Genomic_DNA"/>
</dbReference>
<dbReference type="Proteomes" id="UP000094527">
    <property type="component" value="Unassembled WGS sequence"/>
</dbReference>
<accession>A0A1D2N4T7</accession>
<dbReference type="AlphaFoldDB" id="A0A1D2N4T7"/>
<keyword evidence="3" id="KW-1185">Reference proteome</keyword>
<gene>
    <name evidence="2" type="ORF">Ocin01_06397</name>
</gene>
<evidence type="ECO:0000256" key="1">
    <source>
        <dbReference type="SAM" id="MobiDB-lite"/>
    </source>
</evidence>
<comment type="caution">
    <text evidence="2">The sequence shown here is derived from an EMBL/GenBank/DDBJ whole genome shotgun (WGS) entry which is preliminary data.</text>
</comment>
<protein>
    <submittedName>
        <fullName evidence="2">Uncharacterized protein</fullName>
    </submittedName>
</protein>
<feature type="region of interest" description="Disordered" evidence="1">
    <location>
        <begin position="95"/>
        <end position="129"/>
    </location>
</feature>
<evidence type="ECO:0000313" key="3">
    <source>
        <dbReference type="Proteomes" id="UP000094527"/>
    </source>
</evidence>